<proteinExistence type="predicted"/>
<dbReference type="Proteomes" id="UP001501612">
    <property type="component" value="Unassembled WGS sequence"/>
</dbReference>
<comment type="caution">
    <text evidence="1">The sequence shown here is derived from an EMBL/GenBank/DDBJ whole genome shotgun (WGS) entry which is preliminary data.</text>
</comment>
<evidence type="ECO:0000313" key="2">
    <source>
        <dbReference type="Proteomes" id="UP001501612"/>
    </source>
</evidence>
<sequence length="282" mass="31824">MRSFYSLGGRGRLRVRETYVRDHLASWLSSRASGVAKVDLVLRGLAVVESEGLLDPDIRWDEIHDLIRPHNYYGDDRKLKRNWLGQKLERLEAENLLARAKSPGGRTRLHVLRDDASQLPLDDPGAAGDGYVSVLGDIFHFERIAPWGSPELSAYFACMIAERYSRTAAATAVFNEGRPWGGGIWFRELKWFADPAGLRPSSHVRVPFAERTLRRGLVSLRSENLVATVRIYRDPRTGERFKQPQGRLLYRNGFSDLRSNRGVRARDLAMWAKGKGLIGGGP</sequence>
<organism evidence="1 2">
    <name type="scientific">Nocardioides lentus</name>
    <dbReference type="NCBI Taxonomy" id="338077"/>
    <lineage>
        <taxon>Bacteria</taxon>
        <taxon>Bacillati</taxon>
        <taxon>Actinomycetota</taxon>
        <taxon>Actinomycetes</taxon>
        <taxon>Propionibacteriales</taxon>
        <taxon>Nocardioidaceae</taxon>
        <taxon>Nocardioides</taxon>
    </lineage>
</organism>
<keyword evidence="2" id="KW-1185">Reference proteome</keyword>
<gene>
    <name evidence="1" type="ORF">GCM10009737_01780</name>
</gene>
<name>A0ABP5A6A2_9ACTN</name>
<evidence type="ECO:0000313" key="1">
    <source>
        <dbReference type="EMBL" id="GAA1904773.1"/>
    </source>
</evidence>
<reference evidence="2" key="1">
    <citation type="journal article" date="2019" name="Int. J. Syst. Evol. Microbiol.">
        <title>The Global Catalogue of Microorganisms (GCM) 10K type strain sequencing project: providing services to taxonomists for standard genome sequencing and annotation.</title>
        <authorList>
            <consortium name="The Broad Institute Genomics Platform"/>
            <consortium name="The Broad Institute Genome Sequencing Center for Infectious Disease"/>
            <person name="Wu L."/>
            <person name="Ma J."/>
        </authorList>
    </citation>
    <scope>NUCLEOTIDE SEQUENCE [LARGE SCALE GENOMIC DNA]</scope>
    <source>
        <strain evidence="2">JCM 14046</strain>
    </source>
</reference>
<dbReference type="EMBL" id="BAAAMY010000001">
    <property type="protein sequence ID" value="GAA1904773.1"/>
    <property type="molecule type" value="Genomic_DNA"/>
</dbReference>
<protein>
    <submittedName>
        <fullName evidence="1">Uncharacterized protein</fullName>
    </submittedName>
</protein>
<accession>A0ABP5A6A2</accession>